<keyword evidence="3" id="KW-1185">Reference proteome</keyword>
<feature type="transmembrane region" description="Helical" evidence="1">
    <location>
        <begin position="61"/>
        <end position="80"/>
    </location>
</feature>
<proteinExistence type="predicted"/>
<keyword evidence="1" id="KW-0472">Membrane</keyword>
<feature type="transmembrane region" description="Helical" evidence="1">
    <location>
        <begin position="38"/>
        <end position="54"/>
    </location>
</feature>
<dbReference type="EMBL" id="JACHMG010000001">
    <property type="protein sequence ID" value="MBB4689212.1"/>
    <property type="molecule type" value="Genomic_DNA"/>
</dbReference>
<evidence type="ECO:0000313" key="3">
    <source>
        <dbReference type="Proteomes" id="UP000581769"/>
    </source>
</evidence>
<keyword evidence="1" id="KW-1133">Transmembrane helix</keyword>
<comment type="caution">
    <text evidence="2">The sequence shown here is derived from an EMBL/GenBank/DDBJ whole genome shotgun (WGS) entry which is preliminary data.</text>
</comment>
<dbReference type="AlphaFoldDB" id="A0A840J701"/>
<feature type="transmembrane region" description="Helical" evidence="1">
    <location>
        <begin position="12"/>
        <end position="32"/>
    </location>
</feature>
<protein>
    <submittedName>
        <fullName evidence="2">Uncharacterized protein</fullName>
    </submittedName>
</protein>
<name>A0A840J701_9PSEU</name>
<keyword evidence="1" id="KW-0812">Transmembrane</keyword>
<evidence type="ECO:0000256" key="1">
    <source>
        <dbReference type="SAM" id="Phobius"/>
    </source>
</evidence>
<gene>
    <name evidence="2" type="ORF">BJY18_006697</name>
</gene>
<reference evidence="2 3" key="1">
    <citation type="submission" date="2020-08" db="EMBL/GenBank/DDBJ databases">
        <title>Sequencing the genomes of 1000 actinobacteria strains.</title>
        <authorList>
            <person name="Klenk H.-P."/>
        </authorList>
    </citation>
    <scope>NUCLEOTIDE SEQUENCE [LARGE SCALE GENOMIC DNA]</scope>
    <source>
        <strain evidence="2 3">DSM 45859</strain>
    </source>
</reference>
<sequence length="90" mass="9070">MALSSRRASVHIGQWLGALAATAVLTFVILWALTLPTAGIAGILTGLAAPALAAPKLRPAWLTVAGITLAACLLSIPALTQTHAGLYLGS</sequence>
<accession>A0A840J701</accession>
<organism evidence="2 3">
    <name type="scientific">Amycolatopsis jiangsuensis</name>
    <dbReference type="NCBI Taxonomy" id="1181879"/>
    <lineage>
        <taxon>Bacteria</taxon>
        <taxon>Bacillati</taxon>
        <taxon>Actinomycetota</taxon>
        <taxon>Actinomycetes</taxon>
        <taxon>Pseudonocardiales</taxon>
        <taxon>Pseudonocardiaceae</taxon>
        <taxon>Amycolatopsis</taxon>
    </lineage>
</organism>
<evidence type="ECO:0000313" key="2">
    <source>
        <dbReference type="EMBL" id="MBB4689212.1"/>
    </source>
</evidence>
<dbReference type="Proteomes" id="UP000581769">
    <property type="component" value="Unassembled WGS sequence"/>
</dbReference>